<accession>A0ACC0KBA8</accession>
<organism evidence="1 2">
    <name type="scientific">Choristoneura fumiferana</name>
    <name type="common">Spruce budworm moth</name>
    <name type="synonym">Archips fumiferana</name>
    <dbReference type="NCBI Taxonomy" id="7141"/>
    <lineage>
        <taxon>Eukaryota</taxon>
        <taxon>Metazoa</taxon>
        <taxon>Ecdysozoa</taxon>
        <taxon>Arthropoda</taxon>
        <taxon>Hexapoda</taxon>
        <taxon>Insecta</taxon>
        <taxon>Pterygota</taxon>
        <taxon>Neoptera</taxon>
        <taxon>Endopterygota</taxon>
        <taxon>Lepidoptera</taxon>
        <taxon>Glossata</taxon>
        <taxon>Ditrysia</taxon>
        <taxon>Tortricoidea</taxon>
        <taxon>Tortricidae</taxon>
        <taxon>Tortricinae</taxon>
        <taxon>Choristoneura</taxon>
    </lineage>
</organism>
<protein>
    <submittedName>
        <fullName evidence="1">Uncharacterized protein</fullName>
    </submittedName>
</protein>
<dbReference type="EMBL" id="CM046129">
    <property type="protein sequence ID" value="KAI8433500.1"/>
    <property type="molecule type" value="Genomic_DNA"/>
</dbReference>
<proteinExistence type="predicted"/>
<sequence>MSNYFHIGNQYQQILIHELIIRPLPHPLCAQLPKPYRSATRNLRTQIQVLFVRFAAHLTGKLVRDEIDAAGFTCRAVNKWDLPGLRKSEIKWRKGNILKPQNISICAMQVIKIATHTCILLVRPSVFSSVALVCFAILDSPPVGVDKRYMCLYRHSRSLYIKHPVGSPQVTHCAHTARQTVEQLPLISTGTMKTFPECDPRAPINCGRQNHFSELVTITHYFFIVELSKYTRRLTPTSCFADYIKTYTKSAGCRRSCMTSAMCSEYCGVDTTATKRVFYPTICGKVSGEENAGGLRGNVGRSTGSLVVLALDETSLHRICFVQRPRMRVKSPQQCRPEPGAVPTMDLVAEMPVVAFPGAAGQGTTGVHLTDRVVANHDNMVTAGLADWYGVYLILVLLVNQCSLYFRNTFITSEGCPKSDLLNGKSTTHHHHHQPTAVHCGHRPLHGAPQHFVFSPSHPSAAAILLTSSVTVLRTPYTTFPVVVSIRGLVCSTVHRSCDKRDQPNATSTN</sequence>
<gene>
    <name evidence="1" type="ORF">MSG28_015532</name>
</gene>
<evidence type="ECO:0000313" key="1">
    <source>
        <dbReference type="EMBL" id="KAI8433500.1"/>
    </source>
</evidence>
<evidence type="ECO:0000313" key="2">
    <source>
        <dbReference type="Proteomes" id="UP001064048"/>
    </source>
</evidence>
<dbReference type="Proteomes" id="UP001064048">
    <property type="component" value="Chromosome 29"/>
</dbReference>
<comment type="caution">
    <text evidence="1">The sequence shown here is derived from an EMBL/GenBank/DDBJ whole genome shotgun (WGS) entry which is preliminary data.</text>
</comment>
<reference evidence="1 2" key="1">
    <citation type="journal article" date="2022" name="Genome Biol. Evol.">
        <title>The Spruce Budworm Genome: Reconstructing the Evolutionary History of Antifreeze Proteins.</title>
        <authorList>
            <person name="Beliveau C."/>
            <person name="Gagne P."/>
            <person name="Picq S."/>
            <person name="Vernygora O."/>
            <person name="Keeling C.I."/>
            <person name="Pinkney K."/>
            <person name="Doucet D."/>
            <person name="Wen F."/>
            <person name="Johnston J.S."/>
            <person name="Maaroufi H."/>
            <person name="Boyle B."/>
            <person name="Laroche J."/>
            <person name="Dewar K."/>
            <person name="Juretic N."/>
            <person name="Blackburn G."/>
            <person name="Nisole A."/>
            <person name="Brunet B."/>
            <person name="Brandao M."/>
            <person name="Lumley L."/>
            <person name="Duan J."/>
            <person name="Quan G."/>
            <person name="Lucarotti C.J."/>
            <person name="Roe A.D."/>
            <person name="Sperling F.A.H."/>
            <person name="Levesque R.C."/>
            <person name="Cusson M."/>
        </authorList>
    </citation>
    <scope>NUCLEOTIDE SEQUENCE [LARGE SCALE GENOMIC DNA]</scope>
    <source>
        <strain evidence="1">Glfc:IPQL:Cfum</strain>
    </source>
</reference>
<keyword evidence="2" id="KW-1185">Reference proteome</keyword>
<name>A0ACC0KBA8_CHOFU</name>